<organism evidence="3 4">
    <name type="scientific">Methanofollis aquaemaris</name>
    <dbReference type="NCBI Taxonomy" id="126734"/>
    <lineage>
        <taxon>Archaea</taxon>
        <taxon>Methanobacteriati</taxon>
        <taxon>Methanobacteriota</taxon>
        <taxon>Stenosarchaea group</taxon>
        <taxon>Methanomicrobia</taxon>
        <taxon>Methanomicrobiales</taxon>
        <taxon>Methanomicrobiaceae</taxon>
        <taxon>Methanofollis</taxon>
    </lineage>
</organism>
<dbReference type="RefSeq" id="WP_265582448.1">
    <property type="nucleotide sequence ID" value="NZ_CP036172.1"/>
</dbReference>
<keyword evidence="1" id="KW-0479">Metal-binding</keyword>
<evidence type="ECO:0000313" key="3">
    <source>
        <dbReference type="EMBL" id="QSZ67077.1"/>
    </source>
</evidence>
<evidence type="ECO:0000256" key="1">
    <source>
        <dbReference type="ARBA" id="ARBA00022723"/>
    </source>
</evidence>
<dbReference type="InterPro" id="IPR029061">
    <property type="entry name" value="THDP-binding"/>
</dbReference>
<dbReference type="GO" id="GO:0006082">
    <property type="term" value="P:organic acid metabolic process"/>
    <property type="evidence" value="ECO:0007669"/>
    <property type="project" value="UniProtKB-ARBA"/>
</dbReference>
<dbReference type="PANTHER" id="PTHR43710:SF7">
    <property type="entry name" value="INDOLEPYRUVATE OXIDOREDUCTASE SUBUNIT IORA"/>
    <property type="match status" value="1"/>
</dbReference>
<dbReference type="Gene3D" id="3.40.50.970">
    <property type="match status" value="2"/>
</dbReference>
<dbReference type="GO" id="GO:0003824">
    <property type="term" value="F:catalytic activity"/>
    <property type="evidence" value="ECO:0007669"/>
    <property type="project" value="InterPro"/>
</dbReference>
<protein>
    <submittedName>
        <fullName evidence="3">Indolepyruvate ferredoxin oxidoreductase</fullName>
    </submittedName>
</protein>
<reference evidence="3" key="2">
    <citation type="submission" date="2019-02" db="EMBL/GenBank/DDBJ databases">
        <authorList>
            <person name="Chen S.-C."/>
            <person name="Chien H.-H."/>
            <person name="Lai M.-C."/>
        </authorList>
    </citation>
    <scope>NUCLEOTIDE SEQUENCE</scope>
    <source>
        <strain evidence="3">N2F9704</strain>
    </source>
</reference>
<name>A0A8A3S469_9EURY</name>
<reference evidence="3" key="1">
    <citation type="journal article" date="2001" name="Int. J. Syst. Evol. Microbiol.">
        <title>Methanofollis aquaemaris sp. nov., a methanogen isolated from an aquaculture fish pond.</title>
        <authorList>
            <person name="Lai M.C."/>
            <person name="Chen S.C."/>
        </authorList>
    </citation>
    <scope>NUCLEOTIDE SEQUENCE</scope>
    <source>
        <strain evidence="3">N2F9704</strain>
    </source>
</reference>
<dbReference type="Proteomes" id="UP001042704">
    <property type="component" value="Chromosome"/>
</dbReference>
<dbReference type="GeneID" id="76423893"/>
<dbReference type="AlphaFoldDB" id="A0A8A3S469"/>
<dbReference type="KEGG" id="maqe:RJ40_05990"/>
<evidence type="ECO:0000313" key="4">
    <source>
        <dbReference type="Proteomes" id="UP001042704"/>
    </source>
</evidence>
<dbReference type="InterPro" id="IPR045025">
    <property type="entry name" value="HACL1-like"/>
</dbReference>
<evidence type="ECO:0000259" key="2">
    <source>
        <dbReference type="Pfam" id="PF02775"/>
    </source>
</evidence>
<feature type="domain" description="Thiamine pyrophosphate enzyme TPP-binding" evidence="2">
    <location>
        <begin position="262"/>
        <end position="332"/>
    </location>
</feature>
<dbReference type="InterPro" id="IPR011766">
    <property type="entry name" value="TPP_enzyme_TPP-bd"/>
</dbReference>
<dbReference type="SUPFAM" id="SSF52518">
    <property type="entry name" value="Thiamin diphosphate-binding fold (THDP-binding)"/>
    <property type="match status" value="2"/>
</dbReference>
<keyword evidence="4" id="KW-1185">Reference proteome</keyword>
<dbReference type="PANTHER" id="PTHR43710">
    <property type="entry name" value="2-HYDROXYACYL-COA LYASE"/>
    <property type="match status" value="1"/>
</dbReference>
<gene>
    <name evidence="3" type="ORF">RJ40_05990</name>
</gene>
<proteinExistence type="predicted"/>
<dbReference type="EMBL" id="CP036172">
    <property type="protein sequence ID" value="QSZ67077.1"/>
    <property type="molecule type" value="Genomic_DNA"/>
</dbReference>
<dbReference type="Pfam" id="PF02775">
    <property type="entry name" value="TPP_enzyme_C"/>
    <property type="match status" value="1"/>
</dbReference>
<dbReference type="GO" id="GO:0044272">
    <property type="term" value="P:sulfur compound biosynthetic process"/>
    <property type="evidence" value="ECO:0007669"/>
    <property type="project" value="UniProtKB-ARBA"/>
</dbReference>
<dbReference type="GO" id="GO:0030976">
    <property type="term" value="F:thiamine pyrophosphate binding"/>
    <property type="evidence" value="ECO:0007669"/>
    <property type="project" value="InterPro"/>
</dbReference>
<dbReference type="GO" id="GO:0046872">
    <property type="term" value="F:metal ion binding"/>
    <property type="evidence" value="ECO:0007669"/>
    <property type="project" value="UniProtKB-KW"/>
</dbReference>
<sequence length="381" mass="39598">MRGTETLATALRAAADRIYGVPGYPVTDLAAAAGAEVCTNEKVALEYALGDSLVGRRAAVVVKNVGMNLLADPMVQATAQGLGAGVVVIAGDDPLARASQAAEDSRAYGPVAMVPVVEPEGGFALAAAVEEAFSLSEALSRVAVLRVVPDVLDAEAAGTPLPRTPGSGALADPDLTNLGRWQHALQVMATVSSERPAPAGVRITCPAVTAPEGPPERFSDRGYYRTLCQNCPFRPLFALLVERGMRTAVDAGCSLLAVNPPYRIGTASYGLGAAVGVGARSTGVALIGDYALLHSGLNALVDVYEKELPLLCIVLENRRMGMVGGQETPGVGRYLGWADPAYCRADDLPGLRRLIVPPDRPQTVIVSGECPAGECHEKVAY</sequence>
<accession>A0A8A3S469</accession>